<dbReference type="SMART" id="SM00906">
    <property type="entry name" value="Fungal_trans"/>
    <property type="match status" value="1"/>
</dbReference>
<proteinExistence type="predicted"/>
<keyword evidence="5" id="KW-0539">Nucleus</keyword>
<evidence type="ECO:0000256" key="1">
    <source>
        <dbReference type="ARBA" id="ARBA00004123"/>
    </source>
</evidence>
<dbReference type="PANTHER" id="PTHR46910:SF37">
    <property type="entry name" value="ZN(II)2CYS6 TRANSCRIPTION FACTOR (EUROFUNG)"/>
    <property type="match status" value="1"/>
</dbReference>
<dbReference type="GO" id="GO:0006351">
    <property type="term" value="P:DNA-templated transcription"/>
    <property type="evidence" value="ECO:0007669"/>
    <property type="project" value="InterPro"/>
</dbReference>
<dbReference type="Pfam" id="PF04082">
    <property type="entry name" value="Fungal_trans"/>
    <property type="match status" value="1"/>
</dbReference>
<dbReference type="EMBL" id="JAGPNK010000013">
    <property type="protein sequence ID" value="KAH7309770.1"/>
    <property type="molecule type" value="Genomic_DNA"/>
</dbReference>
<dbReference type="GO" id="GO:0003700">
    <property type="term" value="F:DNA-binding transcription factor activity"/>
    <property type="evidence" value="ECO:0007669"/>
    <property type="project" value="InterPro"/>
</dbReference>
<dbReference type="OrthoDB" id="103819at2759"/>
<feature type="domain" description="Xylanolytic transcriptional activator regulatory" evidence="7">
    <location>
        <begin position="222"/>
        <end position="292"/>
    </location>
</feature>
<dbReference type="Proteomes" id="UP000813444">
    <property type="component" value="Unassembled WGS sequence"/>
</dbReference>
<keyword evidence="9" id="KW-1185">Reference proteome</keyword>
<dbReference type="PANTHER" id="PTHR46910">
    <property type="entry name" value="TRANSCRIPTION FACTOR PDR1"/>
    <property type="match status" value="1"/>
</dbReference>
<keyword evidence="2" id="KW-0805">Transcription regulation</keyword>
<accession>A0A8K0SH89</accession>
<reference evidence="8" key="1">
    <citation type="journal article" date="2021" name="Nat. Commun.">
        <title>Genetic determinants of endophytism in the Arabidopsis root mycobiome.</title>
        <authorList>
            <person name="Mesny F."/>
            <person name="Miyauchi S."/>
            <person name="Thiergart T."/>
            <person name="Pickel B."/>
            <person name="Atanasova L."/>
            <person name="Karlsson M."/>
            <person name="Huettel B."/>
            <person name="Barry K.W."/>
            <person name="Haridas S."/>
            <person name="Chen C."/>
            <person name="Bauer D."/>
            <person name="Andreopoulos W."/>
            <person name="Pangilinan J."/>
            <person name="LaButti K."/>
            <person name="Riley R."/>
            <person name="Lipzen A."/>
            <person name="Clum A."/>
            <person name="Drula E."/>
            <person name="Henrissat B."/>
            <person name="Kohler A."/>
            <person name="Grigoriev I.V."/>
            <person name="Martin F.M."/>
            <person name="Hacquard S."/>
        </authorList>
    </citation>
    <scope>NUCLEOTIDE SEQUENCE</scope>
    <source>
        <strain evidence="8">MPI-CAGE-CH-0235</strain>
    </source>
</reference>
<dbReference type="InterPro" id="IPR007219">
    <property type="entry name" value="XnlR_reg_dom"/>
</dbReference>
<evidence type="ECO:0000256" key="2">
    <source>
        <dbReference type="ARBA" id="ARBA00023015"/>
    </source>
</evidence>
<dbReference type="GO" id="GO:0005634">
    <property type="term" value="C:nucleus"/>
    <property type="evidence" value="ECO:0007669"/>
    <property type="project" value="UniProtKB-SubCell"/>
</dbReference>
<feature type="region of interest" description="Disordered" evidence="6">
    <location>
        <begin position="1"/>
        <end position="28"/>
    </location>
</feature>
<dbReference type="InterPro" id="IPR050987">
    <property type="entry name" value="AtrR-like"/>
</dbReference>
<evidence type="ECO:0000256" key="3">
    <source>
        <dbReference type="ARBA" id="ARBA00023125"/>
    </source>
</evidence>
<keyword evidence="4" id="KW-0804">Transcription</keyword>
<evidence type="ECO:0000259" key="7">
    <source>
        <dbReference type="SMART" id="SM00906"/>
    </source>
</evidence>
<organism evidence="8 9">
    <name type="scientific">Stachybotrys elegans</name>
    <dbReference type="NCBI Taxonomy" id="80388"/>
    <lineage>
        <taxon>Eukaryota</taxon>
        <taxon>Fungi</taxon>
        <taxon>Dikarya</taxon>
        <taxon>Ascomycota</taxon>
        <taxon>Pezizomycotina</taxon>
        <taxon>Sordariomycetes</taxon>
        <taxon>Hypocreomycetidae</taxon>
        <taxon>Hypocreales</taxon>
        <taxon>Stachybotryaceae</taxon>
        <taxon>Stachybotrys</taxon>
    </lineage>
</organism>
<name>A0A8K0SH89_9HYPO</name>
<evidence type="ECO:0000256" key="5">
    <source>
        <dbReference type="ARBA" id="ARBA00023242"/>
    </source>
</evidence>
<dbReference type="AlphaFoldDB" id="A0A8K0SH89"/>
<evidence type="ECO:0000256" key="4">
    <source>
        <dbReference type="ARBA" id="ARBA00023163"/>
    </source>
</evidence>
<keyword evidence="3" id="KW-0238">DNA-binding</keyword>
<evidence type="ECO:0000313" key="9">
    <source>
        <dbReference type="Proteomes" id="UP000813444"/>
    </source>
</evidence>
<dbReference type="GO" id="GO:0003677">
    <property type="term" value="F:DNA binding"/>
    <property type="evidence" value="ECO:0007669"/>
    <property type="project" value="UniProtKB-KW"/>
</dbReference>
<comment type="subcellular location">
    <subcellularLocation>
        <location evidence="1">Nucleus</location>
    </subcellularLocation>
</comment>
<dbReference type="GO" id="GO:0008270">
    <property type="term" value="F:zinc ion binding"/>
    <property type="evidence" value="ECO:0007669"/>
    <property type="project" value="InterPro"/>
</dbReference>
<evidence type="ECO:0000313" key="8">
    <source>
        <dbReference type="EMBL" id="KAH7309770.1"/>
    </source>
</evidence>
<gene>
    <name evidence="8" type="ORF">B0I35DRAFT_440592</name>
</gene>
<dbReference type="CDD" id="cd12148">
    <property type="entry name" value="fungal_TF_MHR"/>
    <property type="match status" value="1"/>
</dbReference>
<evidence type="ECO:0000256" key="6">
    <source>
        <dbReference type="SAM" id="MobiDB-lite"/>
    </source>
</evidence>
<protein>
    <recommendedName>
        <fullName evidence="7">Xylanolytic transcriptional activator regulatory domain-containing protein</fullName>
    </recommendedName>
</protein>
<comment type="caution">
    <text evidence="8">The sequence shown here is derived from an EMBL/GenBank/DDBJ whole genome shotgun (WGS) entry which is preliminary data.</text>
</comment>
<sequence>MVPRAAHGNKTASSGAENELAPPQTNHHVAVQAQSQELLSIDPHHSFGYLDEASQYIGSMSATSSPDTEAERLVAANTLQELAKSLTTVRLQLVTDDMSTSSLTARYHVPSKQVGYGLISTFFRIMDRADVIMAKPSDEILRRVIFQPDSVSEPGWIVFINFILVNALLADKSPNSLAESLRANTRAALDDARIFLEPSQVSIQAFLLLASHGEDYATPNLSWMLMGHACRQVQALGPCQPSLGYREGQRQLSLFWSLFVLDKACSLAFGRPTQLPTTSYEHVQVPDFEYLLGYHPHIDSTEAPRSSEAPISTFGARFFIQTVELAKITGRVLAFLSAPDSETQRQAVLAELDAWDVYTGEVLLDAYQTEVAYAPQEQLDEMMLGIKAMKFQHLHMTVLILKKFAFNDGRLVAAARNALGLLRHLISTSEQVYNGVVWQLLYYPFTSFFVLFKHIVTSSQPSRIQEDLDLLAAVVSYFNSMSLRLASLASVSRRLERTASIFYRAACLISSGANSNEISDSVAEGCMLPAADGLATLVWNTDLSPTETRYEACTQTLIDQLRSQPMATSEFEGINVEGVLGCLEPDRRALKRQRTWDQTFNWFSWDTSYYRDFVVNAAEDMDIPGHV</sequence>